<dbReference type="AlphaFoldDB" id="A0AAW1KZQ9"/>
<sequence>MEKSDFPSKLLSSKGSPIANDDLALPSSIFSSVT</sequence>
<evidence type="ECO:0000313" key="2">
    <source>
        <dbReference type="EMBL" id="KAK9728031.1"/>
    </source>
</evidence>
<accession>A0AAW1KZQ9</accession>
<name>A0AAW1KZQ9_POPJA</name>
<feature type="region of interest" description="Disordered" evidence="1">
    <location>
        <begin position="1"/>
        <end position="23"/>
    </location>
</feature>
<comment type="caution">
    <text evidence="2">The sequence shown here is derived from an EMBL/GenBank/DDBJ whole genome shotgun (WGS) entry which is preliminary data.</text>
</comment>
<gene>
    <name evidence="2" type="ORF">QE152_g18873</name>
</gene>
<dbReference type="EMBL" id="JASPKY010000173">
    <property type="protein sequence ID" value="KAK9728031.1"/>
    <property type="molecule type" value="Genomic_DNA"/>
</dbReference>
<dbReference type="Proteomes" id="UP001458880">
    <property type="component" value="Unassembled WGS sequence"/>
</dbReference>
<organism evidence="2 3">
    <name type="scientific">Popillia japonica</name>
    <name type="common">Japanese beetle</name>
    <dbReference type="NCBI Taxonomy" id="7064"/>
    <lineage>
        <taxon>Eukaryota</taxon>
        <taxon>Metazoa</taxon>
        <taxon>Ecdysozoa</taxon>
        <taxon>Arthropoda</taxon>
        <taxon>Hexapoda</taxon>
        <taxon>Insecta</taxon>
        <taxon>Pterygota</taxon>
        <taxon>Neoptera</taxon>
        <taxon>Endopterygota</taxon>
        <taxon>Coleoptera</taxon>
        <taxon>Polyphaga</taxon>
        <taxon>Scarabaeiformia</taxon>
        <taxon>Scarabaeidae</taxon>
        <taxon>Rutelinae</taxon>
        <taxon>Popillia</taxon>
    </lineage>
</organism>
<reference evidence="2 3" key="1">
    <citation type="journal article" date="2024" name="BMC Genomics">
        <title>De novo assembly and annotation of Popillia japonica's genome with initial clues to its potential as an invasive pest.</title>
        <authorList>
            <person name="Cucini C."/>
            <person name="Boschi S."/>
            <person name="Funari R."/>
            <person name="Cardaioli E."/>
            <person name="Iannotti N."/>
            <person name="Marturano G."/>
            <person name="Paoli F."/>
            <person name="Bruttini M."/>
            <person name="Carapelli A."/>
            <person name="Frati F."/>
            <person name="Nardi F."/>
        </authorList>
    </citation>
    <scope>NUCLEOTIDE SEQUENCE [LARGE SCALE GENOMIC DNA]</scope>
    <source>
        <strain evidence="2">DMR45628</strain>
    </source>
</reference>
<protein>
    <submittedName>
        <fullName evidence="2">Uncharacterized protein</fullName>
    </submittedName>
</protein>
<evidence type="ECO:0000313" key="3">
    <source>
        <dbReference type="Proteomes" id="UP001458880"/>
    </source>
</evidence>
<feature type="non-terminal residue" evidence="2">
    <location>
        <position position="34"/>
    </location>
</feature>
<proteinExistence type="predicted"/>
<evidence type="ECO:0000256" key="1">
    <source>
        <dbReference type="SAM" id="MobiDB-lite"/>
    </source>
</evidence>
<keyword evidence="3" id="KW-1185">Reference proteome</keyword>